<dbReference type="AlphaFoldDB" id="A0A7C5KCA2"/>
<dbReference type="Pfam" id="PF01019">
    <property type="entry name" value="G_glu_transpept"/>
    <property type="match status" value="1"/>
</dbReference>
<comment type="caution">
    <text evidence="1">The sequence shown here is derived from an EMBL/GenBank/DDBJ whole genome shotgun (WGS) entry which is preliminary data.</text>
</comment>
<dbReference type="PANTHER" id="PTHR43881">
    <property type="entry name" value="GAMMA-GLUTAMYLTRANSPEPTIDASE (AFU_ORTHOLOGUE AFUA_4G13580)"/>
    <property type="match status" value="1"/>
</dbReference>
<accession>A0A7C5KCA2</accession>
<dbReference type="InterPro" id="IPR043138">
    <property type="entry name" value="GGT_lsub"/>
</dbReference>
<dbReference type="InterPro" id="IPR029055">
    <property type="entry name" value="Ntn_hydrolases_N"/>
</dbReference>
<reference evidence="1" key="1">
    <citation type="journal article" date="2020" name="mSystems">
        <title>Genome- and Community-Level Interaction Insights into Carbon Utilization and Element Cycling Functions of Hydrothermarchaeota in Hydrothermal Sediment.</title>
        <authorList>
            <person name="Zhou Z."/>
            <person name="Liu Y."/>
            <person name="Xu W."/>
            <person name="Pan J."/>
            <person name="Luo Z.H."/>
            <person name="Li M."/>
        </authorList>
    </citation>
    <scope>NUCLEOTIDE SEQUENCE [LARGE SCALE GENOMIC DNA]</scope>
    <source>
        <strain evidence="1">SpSt-1019</strain>
    </source>
</reference>
<dbReference type="Gene3D" id="3.60.20.40">
    <property type="match status" value="1"/>
</dbReference>
<dbReference type="PANTHER" id="PTHR43881:SF1">
    <property type="entry name" value="GAMMA-GLUTAMYLTRANSPEPTIDASE (AFU_ORTHOLOGUE AFUA_4G13580)"/>
    <property type="match status" value="1"/>
</dbReference>
<dbReference type="PRINTS" id="PR01210">
    <property type="entry name" value="GGTRANSPTASE"/>
</dbReference>
<organism evidence="1">
    <name type="scientific">Thermodesulfobium narugense</name>
    <dbReference type="NCBI Taxonomy" id="184064"/>
    <lineage>
        <taxon>Bacteria</taxon>
        <taxon>Pseudomonadati</taxon>
        <taxon>Thermodesulfobiota</taxon>
        <taxon>Thermodesulfobiia</taxon>
        <taxon>Thermodesulfobiales</taxon>
        <taxon>Thermodesulfobiaceae</taxon>
        <taxon>Thermodesulfobium</taxon>
    </lineage>
</organism>
<dbReference type="Gene3D" id="1.10.246.130">
    <property type="match status" value="1"/>
</dbReference>
<dbReference type="SUPFAM" id="SSF56235">
    <property type="entry name" value="N-terminal nucleophile aminohydrolases (Ntn hydrolases)"/>
    <property type="match status" value="1"/>
</dbReference>
<dbReference type="InterPro" id="IPR043137">
    <property type="entry name" value="GGT_ssub_C"/>
</dbReference>
<evidence type="ECO:0000313" key="1">
    <source>
        <dbReference type="EMBL" id="HHI66141.1"/>
    </source>
</evidence>
<keyword evidence="1" id="KW-0808">Transferase</keyword>
<sequence>MFDFQRYPYPSRRHVYLAKNGMVLTSQPLASQAGLSVLQKGGNAVDAALAAAAALTVVEPTSCGIGGDSFAIIWKDCKLYALNSSGFAPSNINLELLNKKGFKKMPRFGFESITVPGVVWGWGELSSKFGRLSLSEVFAPAIDLARYGYPVSPLISRLWENFYNLISEQKGDEFRYWFENFAKDGAPKPASIFKNENLARTLEELAITNCKSFYDGLIAEKIVSFFKKHNGYITEIELKDFKGEWVEPIKIDYHGYDIWELPPNGQGIVVLMALNILKRFEISRKDSLYFHRCIEALKLSFEDALSYVGDIKYMNKEVSEFLSEEYGLNKSRIISDRAFLPKTQSAYCGNTVYLCTADGDGNMVSYIQSNYMGFGSGIVIDDTAIAMHNRGANFVLEENHPNCIAPRKRPYHTIIPGFITRDNIAVGPFGLMGAFMQPQGHVQVLANMINFLDNPQAALDAPRFQWLGGKKVLVESGIDKSIIDDLLKMGHDIEVTTDSISFGRGQIIVRLDNKVLVGGSEPRADGYGACY</sequence>
<gene>
    <name evidence="1" type="ORF">ENL70_06310</name>
</gene>
<protein>
    <submittedName>
        <fullName evidence="1">Gamma-glutamyltransferase family protein</fullName>
    </submittedName>
</protein>
<proteinExistence type="predicted"/>
<dbReference type="InterPro" id="IPR052896">
    <property type="entry name" value="GGT-like_enzyme"/>
</dbReference>
<dbReference type="GO" id="GO:0016740">
    <property type="term" value="F:transferase activity"/>
    <property type="evidence" value="ECO:0007669"/>
    <property type="project" value="UniProtKB-KW"/>
</dbReference>
<dbReference type="EMBL" id="DRUY01000209">
    <property type="protein sequence ID" value="HHI66141.1"/>
    <property type="molecule type" value="Genomic_DNA"/>
</dbReference>
<name>A0A7C5KCA2_9BACT</name>